<dbReference type="Pfam" id="PF08241">
    <property type="entry name" value="Methyltransf_11"/>
    <property type="match status" value="1"/>
</dbReference>
<dbReference type="InterPro" id="IPR011990">
    <property type="entry name" value="TPR-like_helical_dom_sf"/>
</dbReference>
<sequence length="330" mass="34377">MSRQRSSGDLLADRRYAYAEACLAEGDPAGAAEMAEQSLEIAPSYAPAWFLLGRAREAAFVRSGDEADRRAALAAFERALGLDPEDGLGSRLHLAGLGGGDALAAISPAYVRALFDGYAARFEQHLVGELGYCGPERMVAALDALPCALQHFPVVLDLGCGTGLMARALADRAGRMAGCDLSPAMLARARATGLYERLAESDLVAFLDGEPEASADLIVAADVFIYLGDLAPALAAIARVLRPGGFAVMTVQSPEAEGIGDGAGIVLGGDGRYAHTDSYLRAAAERADLALAALEPAVIRRQRGADVPGRVVILHTHVIGSFAMNATGRT</sequence>
<evidence type="ECO:0000259" key="1">
    <source>
        <dbReference type="Pfam" id="PF08241"/>
    </source>
</evidence>
<keyword evidence="2" id="KW-0489">Methyltransferase</keyword>
<dbReference type="Pfam" id="PF13428">
    <property type="entry name" value="TPR_14"/>
    <property type="match status" value="1"/>
</dbReference>
<evidence type="ECO:0000313" key="3">
    <source>
        <dbReference type="Proteomes" id="UP000742631"/>
    </source>
</evidence>
<feature type="domain" description="Methyltransferase type 11" evidence="1">
    <location>
        <begin position="156"/>
        <end position="248"/>
    </location>
</feature>
<dbReference type="InterPro" id="IPR050508">
    <property type="entry name" value="Methyltransf_Superfamily"/>
</dbReference>
<organism evidence="2 3">
    <name type="scientific">Methylorubrum populi</name>
    <dbReference type="NCBI Taxonomy" id="223967"/>
    <lineage>
        <taxon>Bacteria</taxon>
        <taxon>Pseudomonadati</taxon>
        <taxon>Pseudomonadota</taxon>
        <taxon>Alphaproteobacteria</taxon>
        <taxon>Hyphomicrobiales</taxon>
        <taxon>Methylobacteriaceae</taxon>
        <taxon>Methylorubrum</taxon>
    </lineage>
</organism>
<dbReference type="GO" id="GO:0008757">
    <property type="term" value="F:S-adenosylmethionine-dependent methyltransferase activity"/>
    <property type="evidence" value="ECO:0007669"/>
    <property type="project" value="InterPro"/>
</dbReference>
<dbReference type="SUPFAM" id="SSF48452">
    <property type="entry name" value="TPR-like"/>
    <property type="match status" value="1"/>
</dbReference>
<keyword evidence="2" id="KW-0808">Transferase</keyword>
<reference evidence="2" key="1">
    <citation type="journal article" date="2021" name="PeerJ">
        <title>Extensive microbial diversity within the chicken gut microbiome revealed by metagenomics and culture.</title>
        <authorList>
            <person name="Gilroy R."/>
            <person name="Ravi A."/>
            <person name="Getino M."/>
            <person name="Pursley I."/>
            <person name="Horton D.L."/>
            <person name="Alikhan N.F."/>
            <person name="Baker D."/>
            <person name="Gharbi K."/>
            <person name="Hall N."/>
            <person name="Watson M."/>
            <person name="Adriaenssens E.M."/>
            <person name="Foster-Nyarko E."/>
            <person name="Jarju S."/>
            <person name="Secka A."/>
            <person name="Antonio M."/>
            <person name="Oren A."/>
            <person name="Chaudhuri R.R."/>
            <person name="La Ragione R."/>
            <person name="Hildebrand F."/>
            <person name="Pallen M.J."/>
        </authorList>
    </citation>
    <scope>NUCLEOTIDE SEQUENCE</scope>
    <source>
        <strain evidence="2">316</strain>
    </source>
</reference>
<dbReference type="PANTHER" id="PTHR42912">
    <property type="entry name" value="METHYLTRANSFERASE"/>
    <property type="match status" value="1"/>
</dbReference>
<dbReference type="InterPro" id="IPR029063">
    <property type="entry name" value="SAM-dependent_MTases_sf"/>
</dbReference>
<comment type="caution">
    <text evidence="2">The sequence shown here is derived from an EMBL/GenBank/DDBJ whole genome shotgun (WGS) entry which is preliminary data.</text>
</comment>
<dbReference type="GO" id="GO:0032259">
    <property type="term" value="P:methylation"/>
    <property type="evidence" value="ECO:0007669"/>
    <property type="project" value="UniProtKB-KW"/>
</dbReference>
<dbReference type="InterPro" id="IPR013216">
    <property type="entry name" value="Methyltransf_11"/>
</dbReference>
<dbReference type="Gene3D" id="1.25.40.10">
    <property type="entry name" value="Tetratricopeptide repeat domain"/>
    <property type="match status" value="1"/>
</dbReference>
<reference evidence="2" key="2">
    <citation type="submission" date="2021-09" db="EMBL/GenBank/DDBJ databases">
        <authorList>
            <person name="Gilroy R."/>
        </authorList>
    </citation>
    <scope>NUCLEOTIDE SEQUENCE</scope>
    <source>
        <strain evidence="2">316</strain>
    </source>
</reference>
<dbReference type="EMBL" id="DYYG01000033">
    <property type="protein sequence ID" value="HJE24017.1"/>
    <property type="molecule type" value="Genomic_DNA"/>
</dbReference>
<dbReference type="Proteomes" id="UP000742631">
    <property type="component" value="Unassembled WGS sequence"/>
</dbReference>
<gene>
    <name evidence="2" type="ORF">K8W01_10195</name>
</gene>
<dbReference type="CDD" id="cd02440">
    <property type="entry name" value="AdoMet_MTases"/>
    <property type="match status" value="1"/>
</dbReference>
<proteinExistence type="predicted"/>
<dbReference type="AlphaFoldDB" id="A0A921E3T4"/>
<evidence type="ECO:0000313" key="2">
    <source>
        <dbReference type="EMBL" id="HJE24017.1"/>
    </source>
</evidence>
<dbReference type="Gene3D" id="3.40.50.150">
    <property type="entry name" value="Vaccinia Virus protein VP39"/>
    <property type="match status" value="1"/>
</dbReference>
<dbReference type="SUPFAM" id="SSF53335">
    <property type="entry name" value="S-adenosyl-L-methionine-dependent methyltransferases"/>
    <property type="match status" value="1"/>
</dbReference>
<accession>A0A921E3T4</accession>
<protein>
    <submittedName>
        <fullName evidence="2">Methyltransferase domain-containing protein</fullName>
    </submittedName>
</protein>
<dbReference type="PANTHER" id="PTHR42912:SF93">
    <property type="entry name" value="N6-ADENOSINE-METHYLTRANSFERASE TMT1A"/>
    <property type="match status" value="1"/>
</dbReference>
<name>A0A921E3T4_9HYPH</name>